<feature type="region of interest" description="Disordered" evidence="2">
    <location>
        <begin position="387"/>
        <end position="414"/>
    </location>
</feature>
<feature type="compositionally biased region" description="Polar residues" evidence="2">
    <location>
        <begin position="1299"/>
        <end position="1310"/>
    </location>
</feature>
<keyword evidence="1" id="KW-0175">Coiled coil</keyword>
<dbReference type="VEuPathDB" id="PlasmoDB:PVLDE_0702470"/>
<reference evidence="3 4" key="1">
    <citation type="submission" date="2020-08" db="EMBL/GenBank/DDBJ databases">
        <authorList>
            <person name="Ramaprasad A."/>
        </authorList>
    </citation>
    <scope>NUCLEOTIDE SEQUENCE [LARGE SCALE GENOMIC DNA]</scope>
</reference>
<feature type="region of interest" description="Disordered" evidence="2">
    <location>
        <begin position="1604"/>
        <end position="1650"/>
    </location>
</feature>
<feature type="compositionally biased region" description="Low complexity" evidence="2">
    <location>
        <begin position="1605"/>
        <end position="1631"/>
    </location>
</feature>
<feature type="compositionally biased region" description="Basic and acidic residues" evidence="2">
    <location>
        <begin position="226"/>
        <end position="242"/>
    </location>
</feature>
<feature type="region of interest" description="Disordered" evidence="2">
    <location>
        <begin position="283"/>
        <end position="367"/>
    </location>
</feature>
<sequence>MTGSRGIMSMLGYRGYEQCEAYSNEKNEYSIEKQETNEGSSVLSGLSNKEVCGKLSDNESAKSIDDMVLENKEADNYLENSYPSHINMPPQQKYEYGSSKSSELFNTYINNAGLENRCYSQCETNNYEENNFYNCENNNIYDGIYNNTIPDNDPGKSIYDIDKYILLNISANLGNREKISEMNGTKLYTQESITSIDRKNSDIANEATDVTPKCHEENFSNNKSINYKDKKEGDNKDIEKNIGKSNNTADNVNSSVIEIEDSIEEPNGTDCLSYYSKNSAPFDDTHNSMDGNENNLPNNNNDSGSWKSEIKNGENFERPEKEQNEEADEVEEIPIEVDDDEAQVENEQVETLERNNANLEPNEPEDMDVEIIPIDILDDEDNLVKNENVKKRKSNNKNGNNGRGSGSNKDKRNDLDLEDDITSILYDHFKSIKAKVDVYRKSKKEKMVRIDKIDSLRRKRKKRRLLRYRFERNKNGIFDFLVPCSSEYSAFKRCEDIGLVYQHIVATERTIEYIYICSQHDNCTGQIIIIANIKNHRVEIKATGSTCISFNDLYEDKKNVSGNRFRWIYLDTCFGIQEGKSRATSMGYKYLNSSVTGKRYVRNFICFLNNQCSSRLRVVKDNETNKVWLELSGLNHERHCPFYRGITKEGILNINRSLLNNSINDAKSAITTIIDKYNNSKKSAKNGKSKKQNKKLEKIKKEESNMLETQPNEMNNQIDNNVNNNLSGNPNDNMRYPTLPVQRNNINGQNNFIGNNSYPNFQNMQGRHNMMGVIPNGSAYNNVYFRQGTINPEFNKNLFLMQNSRNGFSANNNIPNFLNDMNRMQIHGTNFYMNGYGMNNMNYPQGHNYMNPNHPYLQNFHNKVIKVEPQNQECLENGNGGLPTRNTSEGASIGNIANVNAGSSEQFERDNNQNNVMPNFQANNRQNGEEEMACNNRNVYPEQNRNISDYSLSLSYPNNMNNIGNTNMINKTHAIRNFVLNSHDQRFIANHIYNNAHKSMYSNGNTGCVGSNTFVNQQTDEGESRNISSNIDNKNEKIQEIKNANDLEQINRNGEDGKEVETTNGCISQINYNHYHNYMNKYNNPMLQNNMDRNNSVPYEGSNPNVHSSDLLNFNFYKQDSSNVLNRNTDQGLFRGSELVENSKDGNKTVDKHGLNLSVVYENGNTEMDSNNLAIQNQEAASDNHRENSLQFFGETDGSHEFKENGQVGVCNNRENNKTCQDDDDQMHSACSTVSRNGSSVLRRKISEGSNCSSVISVMVTSSSISNCSHSSSSSEIKSEDRNVSQQTENENYEDDTNVESCNNSRNVSAENGEINEEGGRDKKRKYSNEMNYGSFENSFDNNALKRANSTYMQENMNNYMLQQPYNVYSNNNTFFNNAESDINGGNKNMGSVYNNNVGIDANNLNDDDAASRFKTNMNGYNYACRNNSNMNMYDIKNMHQSMYQNMGSSNYGSTLNVANGIYNEGSNFGMLNSYDVVNGSVYMGRGGSNYFRANPFNGNPSNTHNINEEMYNIPLKNIVGENTVAVQTNALRNHQSNSNTSNINSLHNDLYMQNIDMNNAYNQVFSNMYSHASDNTRFSVNGNNNNNYYQYMNGRIKNNYMVASSNQSTPPRQPTSSSSTQGRQPTSSSSNPNFMYDMSNNNSQNRYYN</sequence>
<evidence type="ECO:0000256" key="2">
    <source>
        <dbReference type="SAM" id="MobiDB-lite"/>
    </source>
</evidence>
<protein>
    <submittedName>
        <fullName evidence="3">Asparagine-rich antigen, putative</fullName>
    </submittedName>
</protein>
<organism evidence="3 4">
    <name type="scientific">Plasmodium vinckei lentum</name>
    <dbReference type="NCBI Taxonomy" id="138297"/>
    <lineage>
        <taxon>Eukaryota</taxon>
        <taxon>Sar</taxon>
        <taxon>Alveolata</taxon>
        <taxon>Apicomplexa</taxon>
        <taxon>Aconoidasida</taxon>
        <taxon>Haemosporida</taxon>
        <taxon>Plasmodiidae</taxon>
        <taxon>Plasmodium</taxon>
        <taxon>Plasmodium (Vinckeia)</taxon>
    </lineage>
</organism>
<feature type="region of interest" description="Disordered" evidence="2">
    <location>
        <begin position="1265"/>
        <end position="1326"/>
    </location>
</feature>
<feature type="coiled-coil region" evidence="1">
    <location>
        <begin position="1024"/>
        <end position="1051"/>
    </location>
</feature>
<feature type="compositionally biased region" description="Polar residues" evidence="2">
    <location>
        <begin position="1639"/>
        <end position="1650"/>
    </location>
</feature>
<evidence type="ECO:0000313" key="3">
    <source>
        <dbReference type="EMBL" id="CAD2089305.1"/>
    </source>
</evidence>
<feature type="compositionally biased region" description="Low complexity" evidence="2">
    <location>
        <begin position="1265"/>
        <end position="1276"/>
    </location>
</feature>
<proteinExistence type="predicted"/>
<evidence type="ECO:0000256" key="1">
    <source>
        <dbReference type="SAM" id="Coils"/>
    </source>
</evidence>
<dbReference type="EMBL" id="LR865369">
    <property type="protein sequence ID" value="CAD2089305.1"/>
    <property type="molecule type" value="Genomic_DNA"/>
</dbReference>
<accession>A0A6V7S0T6</accession>
<feature type="compositionally biased region" description="Acidic residues" evidence="2">
    <location>
        <begin position="325"/>
        <end position="350"/>
    </location>
</feature>
<feature type="compositionally biased region" description="Basic and acidic residues" evidence="2">
    <location>
        <begin position="308"/>
        <end position="324"/>
    </location>
</feature>
<feature type="region of interest" description="Disordered" evidence="2">
    <location>
        <begin position="215"/>
        <end position="249"/>
    </location>
</feature>
<dbReference type="Proteomes" id="UP000515308">
    <property type="component" value="Chromosome PVLDE_07"/>
</dbReference>
<gene>
    <name evidence="3" type="ORF">PVLDE_0702470</name>
</gene>
<evidence type="ECO:0000313" key="4">
    <source>
        <dbReference type="Proteomes" id="UP000515308"/>
    </source>
</evidence>
<name>A0A6V7S0T6_PLAVN</name>
<feature type="compositionally biased region" description="Low complexity" evidence="2">
    <location>
        <begin position="292"/>
        <end position="301"/>
    </location>
</feature>